<dbReference type="Proteomes" id="UP000697107">
    <property type="component" value="Unassembled WGS sequence"/>
</dbReference>
<feature type="region of interest" description="Disordered" evidence="2">
    <location>
        <begin position="1"/>
        <end position="22"/>
    </location>
</feature>
<sequence>MSGDARAKDNKSSLSHRAQQKFNAGKYEEAVDALEKLVEEIDPRQDFKVRHNVALARFVACLDTPDKLQQALRQNLRTQLQEHDKNSKPSSSAVDGEFEETEDSGSFSIERETAYLRYNYAASLFLTKQYAQASSILEAVMRNVDPIDENVAMHASFLYLDVILHSSRGCVSTERERAATIKKAQNILAFLEKPHRFNTVQEVADHLVQRDANGNVVETEAQKKNRWDVTEFRFRLHLYRAKFMLLQSNLKTAKKEVKSALEIFQKEIKTYDRGEAATSSSSLAMESEKTSSAIGHPCLVVQNSTALFLKANLEYLKKNYKKCIKLLASCTQEAVSESILLNNMGCIHYQMGQRKAAQSYFARALQATTKTTKMDAVVIASSSHHEIMYNNGLHLLLQGEYALAFRCFHESSRLFFNRPKLWLRLGECCTAAFAKEQKLAVVAGNKSGLIQGIVGSGSHRRVLLPTSVPSAASQDIKLPDKNANGNGARAASTDANDADGSPTMSLPFGAKCFKNVVLLCNQLLDSGHVNGNADTTAAGGEGAESEPLDTEALDVLRQKALVNLSYVYLSMYEPQLAITSAKELLALSTCSKANSFLARSYTAEALCMLSRASEATETLQSERNLIAMAEEYAREANIQLSRARAGVHVNNATSLLLQGRNSEAEESVTRAVRENPNCRESLELLVYVLLKKGDTKKALRVLKEAQVVQ</sequence>
<gene>
    <name evidence="8" type="ORF">PC110_g14709</name>
    <name evidence="3" type="ORF">PC113_g12225</name>
    <name evidence="4" type="ORF">PC115_g11105</name>
    <name evidence="5" type="ORF">PC117_g12354</name>
    <name evidence="6" type="ORF">PC118_g11746</name>
    <name evidence="7" type="ORF">PC129_g11131</name>
</gene>
<feature type="compositionally biased region" description="Polar residues" evidence="2">
    <location>
        <begin position="12"/>
        <end position="22"/>
    </location>
</feature>
<evidence type="ECO:0000313" key="7">
    <source>
        <dbReference type="EMBL" id="KAG3218054.1"/>
    </source>
</evidence>
<proteinExistence type="inferred from homology"/>
<dbReference type="EMBL" id="RCMV01000385">
    <property type="protein sequence ID" value="KAG3218054.1"/>
    <property type="molecule type" value="Genomic_DNA"/>
</dbReference>
<dbReference type="Proteomes" id="UP000760860">
    <property type="component" value="Unassembled WGS sequence"/>
</dbReference>
<dbReference type="PANTHER" id="PTHR12979:SF5">
    <property type="entry name" value="CCR4-NOT TRANSCRIPTION COMPLEX SUBUNIT 10"/>
    <property type="match status" value="1"/>
</dbReference>
<dbReference type="VEuPathDB" id="FungiDB:PC110_g14709"/>
<name>A0A329S048_9STRA</name>
<evidence type="ECO:0000313" key="9">
    <source>
        <dbReference type="Proteomes" id="UP000251314"/>
    </source>
</evidence>
<dbReference type="Proteomes" id="UP000736787">
    <property type="component" value="Unassembled WGS sequence"/>
</dbReference>
<dbReference type="Gene3D" id="1.25.40.10">
    <property type="entry name" value="Tetratricopeptide repeat domain"/>
    <property type="match status" value="3"/>
</dbReference>
<evidence type="ECO:0000256" key="2">
    <source>
        <dbReference type="SAM" id="MobiDB-lite"/>
    </source>
</evidence>
<feature type="compositionally biased region" description="Basic and acidic residues" evidence="2">
    <location>
        <begin position="1"/>
        <end position="11"/>
    </location>
</feature>
<keyword evidence="9" id="KW-1185">Reference proteome</keyword>
<dbReference type="GO" id="GO:0017148">
    <property type="term" value="P:negative regulation of translation"/>
    <property type="evidence" value="ECO:0007669"/>
    <property type="project" value="TreeGrafter"/>
</dbReference>
<evidence type="ECO:0000313" key="3">
    <source>
        <dbReference type="EMBL" id="KAG2855698.1"/>
    </source>
</evidence>
<dbReference type="EMBL" id="RCMK01000337">
    <property type="protein sequence ID" value="KAG2935742.1"/>
    <property type="molecule type" value="Genomic_DNA"/>
</dbReference>
<feature type="region of interest" description="Disordered" evidence="2">
    <location>
        <begin position="474"/>
        <end position="499"/>
    </location>
</feature>
<accession>A0A329S048</accession>
<dbReference type="InterPro" id="IPR019734">
    <property type="entry name" value="TPR_rpt"/>
</dbReference>
<dbReference type="GO" id="GO:0030014">
    <property type="term" value="C:CCR4-NOT complex"/>
    <property type="evidence" value="ECO:0007669"/>
    <property type="project" value="InterPro"/>
</dbReference>
<dbReference type="SUPFAM" id="SSF48452">
    <property type="entry name" value="TPR-like"/>
    <property type="match status" value="3"/>
</dbReference>
<dbReference type="PANTHER" id="PTHR12979">
    <property type="entry name" value="CCR4-NOT TRANSCRIPTION COMPLEX SUBUNIT 10"/>
    <property type="match status" value="1"/>
</dbReference>
<dbReference type="AlphaFoldDB" id="A0A329S048"/>
<dbReference type="Proteomes" id="UP000735874">
    <property type="component" value="Unassembled WGS sequence"/>
</dbReference>
<dbReference type="STRING" id="29920.A0A329S048"/>
<dbReference type="Pfam" id="PF13432">
    <property type="entry name" value="TPR_16"/>
    <property type="match status" value="1"/>
</dbReference>
<dbReference type="EMBL" id="RCMI01000342">
    <property type="protein sequence ID" value="KAG2916232.1"/>
    <property type="molecule type" value="Genomic_DNA"/>
</dbReference>
<dbReference type="GO" id="GO:0006402">
    <property type="term" value="P:mRNA catabolic process"/>
    <property type="evidence" value="ECO:0007669"/>
    <property type="project" value="TreeGrafter"/>
</dbReference>
<dbReference type="Proteomes" id="UP000774804">
    <property type="component" value="Unassembled WGS sequence"/>
</dbReference>
<evidence type="ECO:0008006" key="10">
    <source>
        <dbReference type="Google" id="ProtNLM"/>
    </source>
</evidence>
<dbReference type="EMBL" id="MJFZ01000460">
    <property type="protein sequence ID" value="RAW28918.1"/>
    <property type="molecule type" value="Genomic_DNA"/>
</dbReference>
<dbReference type="EMBL" id="RCMG01000365">
    <property type="protein sequence ID" value="KAG2855698.1"/>
    <property type="molecule type" value="Genomic_DNA"/>
</dbReference>
<dbReference type="InterPro" id="IPR039740">
    <property type="entry name" value="CNOT10"/>
</dbReference>
<comment type="caution">
    <text evidence="8">The sequence shown here is derived from an EMBL/GenBank/DDBJ whole genome shotgun (WGS) entry which is preliminary data.</text>
</comment>
<dbReference type="FunFam" id="1.25.40.10:FF:002888">
    <property type="entry name" value="CCR4-NOT transcription complex subunit, putative"/>
    <property type="match status" value="1"/>
</dbReference>
<reference evidence="3" key="2">
    <citation type="submission" date="2018-10" db="EMBL/GenBank/DDBJ databases">
        <title>Effector identification in a new, highly contiguous assembly of the strawberry crown rot pathogen Phytophthora cactorum.</title>
        <authorList>
            <person name="Armitage A.D."/>
            <person name="Nellist C.F."/>
            <person name="Bates H."/>
            <person name="Vickerstaff R.J."/>
            <person name="Harrison R.J."/>
        </authorList>
    </citation>
    <scope>NUCLEOTIDE SEQUENCE</scope>
    <source>
        <strain evidence="3">15-7</strain>
        <strain evidence="4">4032</strain>
        <strain evidence="5">4040</strain>
        <strain evidence="6">P415</strain>
        <strain evidence="7">P421</strain>
    </source>
</reference>
<dbReference type="OrthoDB" id="25157at2759"/>
<evidence type="ECO:0000313" key="6">
    <source>
        <dbReference type="EMBL" id="KAG2979469.1"/>
    </source>
</evidence>
<evidence type="ECO:0000256" key="1">
    <source>
        <dbReference type="ARBA" id="ARBA00010080"/>
    </source>
</evidence>
<organism evidence="8 9">
    <name type="scientific">Phytophthora cactorum</name>
    <dbReference type="NCBI Taxonomy" id="29920"/>
    <lineage>
        <taxon>Eukaryota</taxon>
        <taxon>Sar</taxon>
        <taxon>Stramenopiles</taxon>
        <taxon>Oomycota</taxon>
        <taxon>Peronosporomycetes</taxon>
        <taxon>Peronosporales</taxon>
        <taxon>Peronosporaceae</taxon>
        <taxon>Phytophthora</taxon>
    </lineage>
</organism>
<reference evidence="8 9" key="1">
    <citation type="submission" date="2018-01" db="EMBL/GenBank/DDBJ databases">
        <title>Draft genome of the strawberry crown rot pathogen Phytophthora cactorum.</title>
        <authorList>
            <person name="Armitage A.D."/>
            <person name="Lysoe E."/>
            <person name="Nellist C.F."/>
            <person name="Harrison R.J."/>
            <person name="Brurberg M.B."/>
        </authorList>
    </citation>
    <scope>NUCLEOTIDE SEQUENCE [LARGE SCALE GENOMIC DNA]</scope>
    <source>
        <strain evidence="8 9">10300</strain>
    </source>
</reference>
<protein>
    <recommendedName>
        <fullName evidence="10">Tetratricopeptide repeat</fullName>
    </recommendedName>
</protein>
<dbReference type="EMBL" id="RCML01000362">
    <property type="protein sequence ID" value="KAG2979469.1"/>
    <property type="molecule type" value="Genomic_DNA"/>
</dbReference>
<feature type="region of interest" description="Disordered" evidence="2">
    <location>
        <begin position="78"/>
        <end position="105"/>
    </location>
</feature>
<comment type="similarity">
    <text evidence="1">Belongs to the CNOT10 family.</text>
</comment>
<evidence type="ECO:0000313" key="5">
    <source>
        <dbReference type="EMBL" id="KAG2935742.1"/>
    </source>
</evidence>
<dbReference type="InterPro" id="IPR011990">
    <property type="entry name" value="TPR-like_helical_dom_sf"/>
</dbReference>
<dbReference type="SMART" id="SM00028">
    <property type="entry name" value="TPR"/>
    <property type="match status" value="4"/>
</dbReference>
<evidence type="ECO:0000313" key="8">
    <source>
        <dbReference type="EMBL" id="RAW28918.1"/>
    </source>
</evidence>
<dbReference type="Proteomes" id="UP000251314">
    <property type="component" value="Unassembled WGS sequence"/>
</dbReference>
<evidence type="ECO:0000313" key="4">
    <source>
        <dbReference type="EMBL" id="KAG2916232.1"/>
    </source>
</evidence>